<feature type="non-terminal residue" evidence="2">
    <location>
        <position position="129"/>
    </location>
</feature>
<comment type="caution">
    <text evidence="2">The sequence shown here is derived from an EMBL/GenBank/DDBJ whole genome shotgun (WGS) entry which is preliminary data.</text>
</comment>
<dbReference type="AlphaFoldDB" id="A0AA35WJY8"/>
<evidence type="ECO:0000313" key="2">
    <source>
        <dbReference type="EMBL" id="CAI8017170.1"/>
    </source>
</evidence>
<evidence type="ECO:0000313" key="3">
    <source>
        <dbReference type="Proteomes" id="UP001174909"/>
    </source>
</evidence>
<sequence>MLKLIVMLLNVYLVKGTVLLSVASEENTPKNVLYYCPETYYYFRCDVTSSDRLVWRVNDIEKLRLGPTFKPSDIFPEEPLNFLLQSVVVGNSSSQTTFVSYLWFNTSDVNSVSCESNEETRTLVLERNG</sequence>
<dbReference type="EMBL" id="CASHTH010001600">
    <property type="protein sequence ID" value="CAI8017170.1"/>
    <property type="molecule type" value="Genomic_DNA"/>
</dbReference>
<keyword evidence="1" id="KW-0732">Signal</keyword>
<evidence type="ECO:0000256" key="1">
    <source>
        <dbReference type="SAM" id="SignalP"/>
    </source>
</evidence>
<gene>
    <name evidence="2" type="ORF">GBAR_LOCUS10470</name>
</gene>
<protein>
    <submittedName>
        <fullName evidence="2">Uncharacterized protein</fullName>
    </submittedName>
</protein>
<dbReference type="Proteomes" id="UP001174909">
    <property type="component" value="Unassembled WGS sequence"/>
</dbReference>
<name>A0AA35WJY8_GEOBA</name>
<accession>A0AA35WJY8</accession>
<feature type="signal peptide" evidence="1">
    <location>
        <begin position="1"/>
        <end position="16"/>
    </location>
</feature>
<proteinExistence type="predicted"/>
<organism evidence="2 3">
    <name type="scientific">Geodia barretti</name>
    <name type="common">Barrett's horny sponge</name>
    <dbReference type="NCBI Taxonomy" id="519541"/>
    <lineage>
        <taxon>Eukaryota</taxon>
        <taxon>Metazoa</taxon>
        <taxon>Porifera</taxon>
        <taxon>Demospongiae</taxon>
        <taxon>Heteroscleromorpha</taxon>
        <taxon>Tetractinellida</taxon>
        <taxon>Astrophorina</taxon>
        <taxon>Geodiidae</taxon>
        <taxon>Geodia</taxon>
    </lineage>
</organism>
<keyword evidence="3" id="KW-1185">Reference proteome</keyword>
<feature type="chain" id="PRO_5041370797" evidence="1">
    <location>
        <begin position="17"/>
        <end position="129"/>
    </location>
</feature>
<reference evidence="2" key="1">
    <citation type="submission" date="2023-03" db="EMBL/GenBank/DDBJ databases">
        <authorList>
            <person name="Steffen K."/>
            <person name="Cardenas P."/>
        </authorList>
    </citation>
    <scope>NUCLEOTIDE SEQUENCE</scope>
</reference>